<evidence type="ECO:0000313" key="3">
    <source>
        <dbReference type="Proteomes" id="UP000244890"/>
    </source>
</evidence>
<dbReference type="EMBL" id="CP021886">
    <property type="protein sequence ID" value="AWI35127.1"/>
    <property type="molecule type" value="Genomic_DNA"/>
</dbReference>
<gene>
    <name evidence="2" type="ORF">CDV25_09405</name>
</gene>
<feature type="region of interest" description="Disordered" evidence="1">
    <location>
        <begin position="25"/>
        <end position="48"/>
    </location>
</feature>
<dbReference type="OrthoDB" id="5330163at2"/>
<evidence type="ECO:0000313" key="2">
    <source>
        <dbReference type="EMBL" id="AWI35127.1"/>
    </source>
</evidence>
<protein>
    <submittedName>
        <fullName evidence="2">Uncharacterized protein</fullName>
    </submittedName>
</protein>
<proteinExistence type="predicted"/>
<accession>A0A2U8FH64</accession>
<dbReference type="KEGG" id="had:CDV25_09405"/>
<reference evidence="2 3" key="1">
    <citation type="submission" date="2017-06" db="EMBL/GenBank/DDBJ databases">
        <title>Complete genome of Helicobacter apodemus.</title>
        <authorList>
            <person name="Cho S."/>
        </authorList>
    </citation>
    <scope>NUCLEOTIDE SEQUENCE [LARGE SCALE GENOMIC DNA]</scope>
    <source>
        <strain evidence="3">SNUVETPUB-15-01</strain>
    </source>
</reference>
<sequence length="195" mass="22031">MVISQNLGGLNEVFNEANRLLNSSKKTPSISEANKTETSDSNKKEYTAQQARNTYGMISLELMSDEQYKAFQRVTAGMSPNEKISVAQMLTRAGNLSGSVEKVEQQEKELTQDKEKNTGFLGITQQGWKNIAEDFQNNLNNLDNLNNLYSKTYNKNPTSNYNDILRKNQEAKTQRILREFSHAIHTGNTQIDTLS</sequence>
<dbReference type="Proteomes" id="UP000244890">
    <property type="component" value="Chromosome"/>
</dbReference>
<dbReference type="AlphaFoldDB" id="A0A2U8FH64"/>
<organism evidence="2 3">
    <name type="scientific">Helicobacter apodemus</name>
    <dbReference type="NCBI Taxonomy" id="135569"/>
    <lineage>
        <taxon>Bacteria</taxon>
        <taxon>Pseudomonadati</taxon>
        <taxon>Campylobacterota</taxon>
        <taxon>Epsilonproteobacteria</taxon>
        <taxon>Campylobacterales</taxon>
        <taxon>Helicobacteraceae</taxon>
        <taxon>Helicobacter</taxon>
    </lineage>
</organism>
<evidence type="ECO:0000256" key="1">
    <source>
        <dbReference type="SAM" id="MobiDB-lite"/>
    </source>
</evidence>
<feature type="compositionally biased region" description="Basic and acidic residues" evidence="1">
    <location>
        <begin position="34"/>
        <end position="46"/>
    </location>
</feature>
<name>A0A2U8FH64_9HELI</name>